<accession>A0ABC8SQ54</accession>
<feature type="region of interest" description="Disordered" evidence="1">
    <location>
        <begin position="49"/>
        <end position="70"/>
    </location>
</feature>
<dbReference type="AlphaFoldDB" id="A0ABC8SQ54"/>
<name>A0ABC8SQ54_9AQUA</name>
<comment type="caution">
    <text evidence="2">The sequence shown here is derived from an EMBL/GenBank/DDBJ whole genome shotgun (WGS) entry which is preliminary data.</text>
</comment>
<reference evidence="2 3" key="1">
    <citation type="submission" date="2024-02" db="EMBL/GenBank/DDBJ databases">
        <authorList>
            <person name="Vignale AGUSTIN F."/>
            <person name="Sosa J E."/>
            <person name="Modenutti C."/>
        </authorList>
    </citation>
    <scope>NUCLEOTIDE SEQUENCE [LARGE SCALE GENOMIC DNA]</scope>
</reference>
<keyword evidence="3" id="KW-1185">Reference proteome</keyword>
<protein>
    <submittedName>
        <fullName evidence="2">Uncharacterized protein</fullName>
    </submittedName>
</protein>
<dbReference type="Proteomes" id="UP001642360">
    <property type="component" value="Unassembled WGS sequence"/>
</dbReference>
<proteinExistence type="predicted"/>
<feature type="compositionally biased region" description="Basic and acidic residues" evidence="1">
    <location>
        <begin position="126"/>
        <end position="145"/>
    </location>
</feature>
<evidence type="ECO:0000313" key="2">
    <source>
        <dbReference type="EMBL" id="CAK9159122.1"/>
    </source>
</evidence>
<evidence type="ECO:0000256" key="1">
    <source>
        <dbReference type="SAM" id="MobiDB-lite"/>
    </source>
</evidence>
<dbReference type="EMBL" id="CAUOFW020003303">
    <property type="protein sequence ID" value="CAK9159122.1"/>
    <property type="molecule type" value="Genomic_DNA"/>
</dbReference>
<gene>
    <name evidence="2" type="ORF">ILEXP_LOCUS27805</name>
</gene>
<feature type="region of interest" description="Disordered" evidence="1">
    <location>
        <begin position="122"/>
        <end position="145"/>
    </location>
</feature>
<evidence type="ECO:0000313" key="3">
    <source>
        <dbReference type="Proteomes" id="UP001642360"/>
    </source>
</evidence>
<organism evidence="2 3">
    <name type="scientific">Ilex paraguariensis</name>
    <name type="common">yerba mate</name>
    <dbReference type="NCBI Taxonomy" id="185542"/>
    <lineage>
        <taxon>Eukaryota</taxon>
        <taxon>Viridiplantae</taxon>
        <taxon>Streptophyta</taxon>
        <taxon>Embryophyta</taxon>
        <taxon>Tracheophyta</taxon>
        <taxon>Spermatophyta</taxon>
        <taxon>Magnoliopsida</taxon>
        <taxon>eudicotyledons</taxon>
        <taxon>Gunneridae</taxon>
        <taxon>Pentapetalae</taxon>
        <taxon>asterids</taxon>
        <taxon>campanulids</taxon>
        <taxon>Aquifoliales</taxon>
        <taxon>Aquifoliaceae</taxon>
        <taxon>Ilex</taxon>
    </lineage>
</organism>
<sequence length="145" mass="13737">MAINVPVSAVPAMTALLNPKASLFGGASGVGSADGVGVAMVGAGGEATLGPGDGDLGEGDGDGVCVGVGDGDGDLGDGAGAGTGVGVGGATTGDGDGVAVGEIFGAAPGACAMHEVAKRAKSMKSWRPEEEPIFKETAKQRISHD</sequence>